<reference evidence="2 3" key="1">
    <citation type="journal article" date="2018" name="PLoS Pathog.">
        <title>Evolution of structural diversity of trichothecenes, a family of toxins produced by plant pathogenic and entomopathogenic fungi.</title>
        <authorList>
            <person name="Proctor R.H."/>
            <person name="McCormick S.P."/>
            <person name="Kim H.S."/>
            <person name="Cardoza R.E."/>
            <person name="Stanley A.M."/>
            <person name="Lindo L."/>
            <person name="Kelly A."/>
            <person name="Brown D.W."/>
            <person name="Lee T."/>
            <person name="Vaughan M.M."/>
            <person name="Alexander N.J."/>
            <person name="Busman M."/>
            <person name="Gutierrez S."/>
        </authorList>
    </citation>
    <scope>NUCLEOTIDE SEQUENCE [LARGE SCALE GENOMIC DNA]</scope>
    <source>
        <strain evidence="2 3">NRRL 13405</strain>
    </source>
</reference>
<protein>
    <submittedName>
        <fullName evidence="2">Het-domain-containing protein</fullName>
    </submittedName>
</protein>
<evidence type="ECO:0000313" key="2">
    <source>
        <dbReference type="EMBL" id="RFN53954.1"/>
    </source>
</evidence>
<comment type="caution">
    <text evidence="2">The sequence shown here is derived from an EMBL/GenBank/DDBJ whole genome shotgun (WGS) entry which is preliminary data.</text>
</comment>
<dbReference type="EMBL" id="PXXK01000033">
    <property type="protein sequence ID" value="RFN53954.1"/>
    <property type="molecule type" value="Genomic_DNA"/>
</dbReference>
<dbReference type="PANTHER" id="PTHR33112:SF16">
    <property type="entry name" value="HETEROKARYON INCOMPATIBILITY DOMAIN-CONTAINING PROTEIN"/>
    <property type="match status" value="1"/>
</dbReference>
<dbReference type="PANTHER" id="PTHR33112">
    <property type="entry name" value="DOMAIN PROTEIN, PUTATIVE-RELATED"/>
    <property type="match status" value="1"/>
</dbReference>
<accession>A0A395N1E4</accession>
<dbReference type="Proteomes" id="UP000265631">
    <property type="component" value="Unassembled WGS sequence"/>
</dbReference>
<evidence type="ECO:0000259" key="1">
    <source>
        <dbReference type="Pfam" id="PF06985"/>
    </source>
</evidence>
<keyword evidence="3" id="KW-1185">Reference proteome</keyword>
<feature type="domain" description="Heterokaryon incompatibility" evidence="1">
    <location>
        <begin position="26"/>
        <end position="184"/>
    </location>
</feature>
<dbReference type="Pfam" id="PF06985">
    <property type="entry name" value="HET"/>
    <property type="match status" value="1"/>
</dbReference>
<dbReference type="STRING" id="2594813.A0A395N1E4"/>
<sequence length="516" mass="58504">MRIIRIDSEGETIRLIETNESDEGVYAALSHCWGPPGVHPVRTTGDTISKYKDATPISELTAVFQDAIWLCKQLHVYDIWIDSLCIIQDDSHDWVTESSKMAQYYSNARFTIAVERSWDSNTHFLRDAEDRWQPLTYSTTDHNGHPVRYTIREHYSHEAYLEGLSNYFKRGKEILLSRGWGLQEAFLSTRLIHFTPSDVMLECRRTRGYFDAYHRHDSPGQTIRERLTRLETWPAWLLSEPVPPAIVLSRQESIHKIWTALINEYTLRTLSFQEDKLPAFGGIASYFTQYFSGRYLAGIWEGQIHVGLCWKVVDTGQTAVRSLALEEPTVPSWSWACLPVGVGVEGRETPIADNFNQNSQVIIHQAECQLSSPNAPFGRVSGGYILLEAPLYKVQIGCVSLSPKHPDWIQHTITWDSDAELSFEPTITFRHDTLLAVQDGKVTKATSGRQLEYLTDVSSFQGTAWVVLLVGLKNDVEGLVLGQVGNGPVYQRLGHVRMSVAHKEMKAPSRALIRIV</sequence>
<organism evidence="2 3">
    <name type="scientific">Fusarium flagelliforme</name>
    <dbReference type="NCBI Taxonomy" id="2675880"/>
    <lineage>
        <taxon>Eukaryota</taxon>
        <taxon>Fungi</taxon>
        <taxon>Dikarya</taxon>
        <taxon>Ascomycota</taxon>
        <taxon>Pezizomycotina</taxon>
        <taxon>Sordariomycetes</taxon>
        <taxon>Hypocreomycetidae</taxon>
        <taxon>Hypocreales</taxon>
        <taxon>Nectriaceae</taxon>
        <taxon>Fusarium</taxon>
        <taxon>Fusarium incarnatum-equiseti species complex</taxon>
    </lineage>
</organism>
<dbReference type="AlphaFoldDB" id="A0A395N1E4"/>
<evidence type="ECO:0000313" key="3">
    <source>
        <dbReference type="Proteomes" id="UP000265631"/>
    </source>
</evidence>
<gene>
    <name evidence="2" type="ORF">FIE12Z_1701</name>
</gene>
<dbReference type="InterPro" id="IPR010730">
    <property type="entry name" value="HET"/>
</dbReference>
<proteinExistence type="predicted"/>
<name>A0A395N1E4_9HYPO</name>